<dbReference type="AlphaFoldDB" id="A0A3Q2CJL1"/>
<dbReference type="Ensembl" id="ENSCVAT00000006681.1">
    <property type="protein sequence ID" value="ENSCVAP00000005438.1"/>
    <property type="gene ID" value="ENSCVAG00000006819.1"/>
</dbReference>
<feature type="transmembrane region" description="Helical" evidence="1">
    <location>
        <begin position="42"/>
        <end position="65"/>
    </location>
</feature>
<keyword evidence="1" id="KW-0812">Transmembrane</keyword>
<evidence type="ECO:0000313" key="2">
    <source>
        <dbReference type="Ensembl" id="ENSCVAP00000005438.1"/>
    </source>
</evidence>
<proteinExistence type="predicted"/>
<organism evidence="2 3">
    <name type="scientific">Cyprinodon variegatus</name>
    <name type="common">Sheepshead minnow</name>
    <dbReference type="NCBI Taxonomy" id="28743"/>
    <lineage>
        <taxon>Eukaryota</taxon>
        <taxon>Metazoa</taxon>
        <taxon>Chordata</taxon>
        <taxon>Craniata</taxon>
        <taxon>Vertebrata</taxon>
        <taxon>Euteleostomi</taxon>
        <taxon>Actinopterygii</taxon>
        <taxon>Neopterygii</taxon>
        <taxon>Teleostei</taxon>
        <taxon>Neoteleostei</taxon>
        <taxon>Acanthomorphata</taxon>
        <taxon>Ovalentaria</taxon>
        <taxon>Atherinomorphae</taxon>
        <taxon>Cyprinodontiformes</taxon>
        <taxon>Cyprinodontidae</taxon>
        <taxon>Cyprinodon</taxon>
    </lineage>
</organism>
<evidence type="ECO:0000256" key="1">
    <source>
        <dbReference type="SAM" id="Phobius"/>
    </source>
</evidence>
<keyword evidence="3" id="KW-1185">Reference proteome</keyword>
<dbReference type="Proteomes" id="UP000265020">
    <property type="component" value="Unassembled WGS sequence"/>
</dbReference>
<accession>A0A3Q2CJL1</accession>
<keyword evidence="1" id="KW-1133">Transmembrane helix</keyword>
<reference evidence="2" key="2">
    <citation type="submission" date="2025-09" db="UniProtKB">
        <authorList>
            <consortium name="Ensembl"/>
        </authorList>
    </citation>
    <scope>IDENTIFICATION</scope>
</reference>
<sequence>MTFKKQLPCLYLSINIIFIYRHKAAIITKYALRQTEAETLNLYNFALSLAFFNLHCLCTFTLPFLEKGQSF</sequence>
<name>A0A3Q2CJL1_CYPVA</name>
<reference evidence="2" key="1">
    <citation type="submission" date="2025-08" db="UniProtKB">
        <authorList>
            <consortium name="Ensembl"/>
        </authorList>
    </citation>
    <scope>IDENTIFICATION</scope>
</reference>
<keyword evidence="1" id="KW-0472">Membrane</keyword>
<evidence type="ECO:0000313" key="3">
    <source>
        <dbReference type="Proteomes" id="UP000265020"/>
    </source>
</evidence>
<protein>
    <submittedName>
        <fullName evidence="2">Uncharacterized protein</fullName>
    </submittedName>
</protein>